<dbReference type="Gene3D" id="1.50.10.10">
    <property type="match status" value="1"/>
</dbReference>
<dbReference type="InterPro" id="IPR008928">
    <property type="entry name" value="6-hairpin_glycosidase_sf"/>
</dbReference>
<dbReference type="Pfam" id="PF01270">
    <property type="entry name" value="Glyco_hydro_8"/>
    <property type="match status" value="1"/>
</dbReference>
<dbReference type="EMBL" id="BAAANT010000031">
    <property type="protein sequence ID" value="GAA2151395.1"/>
    <property type="molecule type" value="Genomic_DNA"/>
</dbReference>
<organism evidence="5 6">
    <name type="scientific">Kitasatospora kazusensis</name>
    <dbReference type="NCBI Taxonomy" id="407974"/>
    <lineage>
        <taxon>Bacteria</taxon>
        <taxon>Bacillati</taxon>
        <taxon>Actinomycetota</taxon>
        <taxon>Actinomycetes</taxon>
        <taxon>Kitasatosporales</taxon>
        <taxon>Streptomycetaceae</taxon>
        <taxon>Kitasatospora</taxon>
    </lineage>
</organism>
<evidence type="ECO:0000313" key="6">
    <source>
        <dbReference type="Proteomes" id="UP001422759"/>
    </source>
</evidence>
<dbReference type="SUPFAM" id="SSF48208">
    <property type="entry name" value="Six-hairpin glycosidases"/>
    <property type="match status" value="1"/>
</dbReference>
<feature type="signal peptide" evidence="4">
    <location>
        <begin position="1"/>
        <end position="32"/>
    </location>
</feature>
<accession>A0ABP5LV40</accession>
<evidence type="ECO:0000256" key="3">
    <source>
        <dbReference type="ARBA" id="ARBA00023295"/>
    </source>
</evidence>
<name>A0ABP5LV40_9ACTN</name>
<proteinExistence type="inferred from homology"/>
<dbReference type="RefSeq" id="WP_344467890.1">
    <property type="nucleotide sequence ID" value="NZ_BAAANT010000031.1"/>
</dbReference>
<comment type="similarity">
    <text evidence="1">Belongs to the glycosyl hydrolase 8 (cellulase D) family.</text>
</comment>
<dbReference type="InterPro" id="IPR012341">
    <property type="entry name" value="6hp_glycosidase-like_sf"/>
</dbReference>
<evidence type="ECO:0000256" key="1">
    <source>
        <dbReference type="ARBA" id="ARBA00009209"/>
    </source>
</evidence>
<keyword evidence="4" id="KW-0732">Signal</keyword>
<evidence type="ECO:0000256" key="4">
    <source>
        <dbReference type="SAM" id="SignalP"/>
    </source>
</evidence>
<keyword evidence="6" id="KW-1185">Reference proteome</keyword>
<dbReference type="Proteomes" id="UP001422759">
    <property type="component" value="Unassembled WGS sequence"/>
</dbReference>
<dbReference type="GO" id="GO:0016787">
    <property type="term" value="F:hydrolase activity"/>
    <property type="evidence" value="ECO:0007669"/>
    <property type="project" value="UniProtKB-KW"/>
</dbReference>
<dbReference type="InterPro" id="IPR002037">
    <property type="entry name" value="Glyco_hydro_8"/>
</dbReference>
<sequence>MRTSWQRQLAPVVTGALVSLSLAVLTTAPAQAATTAAHPFPTHVTYQVGVMPSASQASRDAAVEKQYDSWKATYLVHGCASNEYYVSSKGDADATNNGPVSEGQGYGMNIVPLMAGYDSNAQAEFNGLWQLVKDHQDQYGMMQWQLDGKTCKYYSGGTPDGATDGDLDIGYGLILADKQWGGYTADAKTWLADFYAHNVAPDGHLKCEDDGPNTDTRPSDHMLDHLRAFAAYDTAHDWNKVVTRTEAVINEFTSAYSATGGLLSDFVVNAGTTSPQPAPANYQESQPDNIVGYNSIRVPWHLGTDALVNGSSTAATSYSTAKKESACLKSESGGNPQKVYPHTKLNCTPYSTSDQAEEAGDSVGPAAMAAGDQAWTDAIWNQLATNPFGDGYFGETIKTLVYVVMAGDYWSPASAGTSANDFSLSDSPSNGSVAAGSSVSVGVSTAVTSGAAQSVTLSASGVPSGASASFSPASVTAGSGSTLTITTSASTPAGSYPVTVTGSAASGSHSAAYTLTVTGSGGGSCTSAQLLADPGFESGATAAPWVQTSGVGSAPVNNDTADEPAHGGSWTAWLNGAGKADTDTLAQTVTLPAGCGTATLSYWLHVDTTENTTSATPDTLKVQLLNSAGTVLATLAGYSNLNHNTGYTQHTANLAAYAGQTVTLKFTGTETDANGGTTDFVLDDTALNVSP</sequence>
<keyword evidence="3" id="KW-0326">Glycosidase</keyword>
<evidence type="ECO:0000256" key="2">
    <source>
        <dbReference type="ARBA" id="ARBA00022801"/>
    </source>
</evidence>
<comment type="caution">
    <text evidence="5">The sequence shown here is derived from an EMBL/GenBank/DDBJ whole genome shotgun (WGS) entry which is preliminary data.</text>
</comment>
<protein>
    <submittedName>
        <fullName evidence="5">Glycosyl hydrolase family 8</fullName>
    </submittedName>
</protein>
<feature type="chain" id="PRO_5047318784" evidence="4">
    <location>
        <begin position="33"/>
        <end position="691"/>
    </location>
</feature>
<gene>
    <name evidence="5" type="ORF">GCM10009760_46750</name>
</gene>
<keyword evidence="2 5" id="KW-0378">Hydrolase</keyword>
<dbReference type="PRINTS" id="PR00735">
    <property type="entry name" value="GLHYDRLASE8"/>
</dbReference>
<reference evidence="6" key="1">
    <citation type="journal article" date="2019" name="Int. J. Syst. Evol. Microbiol.">
        <title>The Global Catalogue of Microorganisms (GCM) 10K type strain sequencing project: providing services to taxonomists for standard genome sequencing and annotation.</title>
        <authorList>
            <consortium name="The Broad Institute Genomics Platform"/>
            <consortium name="The Broad Institute Genome Sequencing Center for Infectious Disease"/>
            <person name="Wu L."/>
            <person name="Ma J."/>
        </authorList>
    </citation>
    <scope>NUCLEOTIDE SEQUENCE [LARGE SCALE GENOMIC DNA]</scope>
    <source>
        <strain evidence="6">JCM 14560</strain>
    </source>
</reference>
<evidence type="ECO:0000313" key="5">
    <source>
        <dbReference type="EMBL" id="GAA2151395.1"/>
    </source>
</evidence>